<dbReference type="InParanoid" id="A0A5K4F5P1"/>
<organism evidence="3 4">
    <name type="scientific">Schistosoma mansoni</name>
    <name type="common">Blood fluke</name>
    <dbReference type="NCBI Taxonomy" id="6183"/>
    <lineage>
        <taxon>Eukaryota</taxon>
        <taxon>Metazoa</taxon>
        <taxon>Spiralia</taxon>
        <taxon>Lophotrochozoa</taxon>
        <taxon>Platyhelminthes</taxon>
        <taxon>Trematoda</taxon>
        <taxon>Digenea</taxon>
        <taxon>Strigeidida</taxon>
        <taxon>Schistosomatoidea</taxon>
        <taxon>Schistosomatidae</taxon>
        <taxon>Schistosoma</taxon>
    </lineage>
</organism>
<reference evidence="4" key="2">
    <citation type="submission" date="2019-11" db="UniProtKB">
        <authorList>
            <consortium name="WormBaseParasite"/>
        </authorList>
    </citation>
    <scope>IDENTIFICATION</scope>
    <source>
        <strain evidence="4">Puerto Rican</strain>
    </source>
</reference>
<dbReference type="AlphaFoldDB" id="A0A5K4F5P1"/>
<keyword evidence="2" id="KW-0732">Signal</keyword>
<feature type="signal peptide" evidence="2">
    <location>
        <begin position="1"/>
        <end position="15"/>
    </location>
</feature>
<accession>A0A5K4F5P1</accession>
<dbReference type="WBParaSite" id="Smp_321830.1">
    <property type="protein sequence ID" value="Smp_321830.1"/>
    <property type="gene ID" value="Smp_321830"/>
</dbReference>
<keyword evidence="3" id="KW-1185">Reference proteome</keyword>
<reference evidence="3" key="1">
    <citation type="journal article" date="2012" name="PLoS Negl. Trop. Dis.">
        <title>A systematically improved high quality genome and transcriptome of the human blood fluke Schistosoma mansoni.</title>
        <authorList>
            <person name="Protasio A.V."/>
            <person name="Tsai I.J."/>
            <person name="Babbage A."/>
            <person name="Nichol S."/>
            <person name="Hunt M."/>
            <person name="Aslett M.A."/>
            <person name="De Silva N."/>
            <person name="Velarde G.S."/>
            <person name="Anderson T.J."/>
            <person name="Clark R.C."/>
            <person name="Davidson C."/>
            <person name="Dillon G.P."/>
            <person name="Holroyd N.E."/>
            <person name="LoVerde P.T."/>
            <person name="Lloyd C."/>
            <person name="McQuillan J."/>
            <person name="Oliveira G."/>
            <person name="Otto T.D."/>
            <person name="Parker-Manuel S.J."/>
            <person name="Quail M.A."/>
            <person name="Wilson R.A."/>
            <person name="Zerlotini A."/>
            <person name="Dunne D.W."/>
            <person name="Berriman M."/>
        </authorList>
    </citation>
    <scope>NUCLEOTIDE SEQUENCE [LARGE SCALE GENOMIC DNA]</scope>
    <source>
        <strain evidence="3">Puerto Rican</strain>
    </source>
</reference>
<feature type="chain" id="PRO_5024320140" evidence="2">
    <location>
        <begin position="16"/>
        <end position="61"/>
    </location>
</feature>
<feature type="region of interest" description="Disordered" evidence="1">
    <location>
        <begin position="41"/>
        <end position="61"/>
    </location>
</feature>
<proteinExistence type="predicted"/>
<sequence>MFVLKILTLKNAVLALPILAFTSASDPPCLSTMLPSSIRPAISLKQEGEQQRQQHQHQQES</sequence>
<feature type="compositionally biased region" description="Basic and acidic residues" evidence="1">
    <location>
        <begin position="46"/>
        <end position="61"/>
    </location>
</feature>
<name>A0A5K4F5P1_SCHMA</name>
<evidence type="ECO:0000256" key="1">
    <source>
        <dbReference type="SAM" id="MobiDB-lite"/>
    </source>
</evidence>
<evidence type="ECO:0000256" key="2">
    <source>
        <dbReference type="SAM" id="SignalP"/>
    </source>
</evidence>
<evidence type="ECO:0000313" key="3">
    <source>
        <dbReference type="Proteomes" id="UP000008854"/>
    </source>
</evidence>
<protein>
    <submittedName>
        <fullName evidence="4">Secreted protein</fullName>
    </submittedName>
</protein>
<evidence type="ECO:0000313" key="4">
    <source>
        <dbReference type="WBParaSite" id="Smp_321830.1"/>
    </source>
</evidence>
<dbReference type="Proteomes" id="UP000008854">
    <property type="component" value="Unassembled WGS sequence"/>
</dbReference>